<evidence type="ECO:0000256" key="1">
    <source>
        <dbReference type="SAM" id="Coils"/>
    </source>
</evidence>
<feature type="region of interest" description="Disordered" evidence="2">
    <location>
        <begin position="610"/>
        <end position="631"/>
    </location>
</feature>
<sequence length="1088" mass="117012">MLDDSHPLTLEIESLRNAVSRFQDEAHSASVKLQRFSFDTSTIQDRLIHLEHENEALRNEVFILRANPHPDTLPESHPAVQQSAQLTLALRRLSDKLSVSEEALLSRTTELANATSEATRCRATMEGAYALAAQMRGREEEAKIRERELLMEIRAAREEARMSDMVVKEYADLVRSLDAKNPSTSAAQNSTLTDGLSEGKLGLKQLFNDFTSEIESLNAQVTQLQGQVADAESRIEAERKAGEAERLLLVQTRHELDELRLEDKSAAKMVSRYMKFSQTSTNTLQTSLNTLKTRYSATIETLTSQISALARQLHAADATSERLRMTLDELGRDIIREAFGRRREIALRLRLVTREQVLNDGLEKLVRRVAEAVDRNTEPALVLQRILDDARGLLASINGEEFLDGSEGSLARVIAAESAVRGLAEELKIEMTRRLQVETKISGHALNGHAQQYHRATPSQDQEKGLPEVPLASSTPSPLPASSTPSSPSIAHETGSETGSPLLSSIASAPPAQDGSPESELAHPIPSTQSRSLSVHDEAESTASISSSPSAPLSVLDESFLPMTEASPVIPLTIPLATLSPASQDELSIEASPSVLDVLPANLEASSISSVPTEGVMAETSPSEEPQNTGGDLEPLEVTEVSQFTTSDAILVSTVEDKPLQAPLLQLGDVHVAPVLESTSNIPEGEYQSIAIAPPSNSSLDTGATPQSIVPSTSNGPTTLPDIAVTNTPSGDYNPHAAPVVPHLLTSSTLTPDTASSPSVDLQNDKLAPDIPHPLLAELTHLTQRYADIQRSFRECHLSLEELKKSTSSSSIPSHVQLAIDRLDDYTEDASVELEIRIADEALAVQGYETMLSVPGAISTPSSQSRFSHNRTTSEAPAPTLGELESQIQVFQSNSEKARQGFERKLADIQHDIARMKQVVHDPSASLVTELEPDPPIPSAQNTNPSGWTSWTTRIIPGSPSRPSSPAPVSPPTFGNVMTTPRLRHASSIQRMKQQSQSPGSSRDDPFAGLGLKVAMPGSSYRAVSLSHGHGPGSSPGARNRTVSLLGLGGMARSASGSFGSPGKGVAPPLSRSSSHSESLQDSDEEIE</sequence>
<protein>
    <submittedName>
        <fullName evidence="3">Uncharacterized protein</fullName>
    </submittedName>
</protein>
<feature type="region of interest" description="Disordered" evidence="2">
    <location>
        <begin position="747"/>
        <end position="766"/>
    </location>
</feature>
<feature type="compositionally biased region" description="Polar residues" evidence="2">
    <location>
        <begin position="939"/>
        <end position="953"/>
    </location>
</feature>
<feature type="compositionally biased region" description="Low complexity" evidence="2">
    <location>
        <begin position="541"/>
        <end position="552"/>
    </location>
</feature>
<reference evidence="3 4" key="1">
    <citation type="submission" date="2024-01" db="EMBL/GenBank/DDBJ databases">
        <title>A draft genome for a cacao thread blight-causing isolate of Paramarasmius palmivorus.</title>
        <authorList>
            <person name="Baruah I.K."/>
            <person name="Bukari Y."/>
            <person name="Amoako-Attah I."/>
            <person name="Meinhardt L.W."/>
            <person name="Bailey B.A."/>
            <person name="Cohen S.P."/>
        </authorList>
    </citation>
    <scope>NUCLEOTIDE SEQUENCE [LARGE SCALE GENOMIC DNA]</scope>
    <source>
        <strain evidence="3 4">GH-12</strain>
    </source>
</reference>
<feature type="compositionally biased region" description="Low complexity" evidence="2">
    <location>
        <begin position="500"/>
        <end position="512"/>
    </location>
</feature>
<name>A0AAW0BU67_9AGAR</name>
<accession>A0AAW0BU67</accession>
<gene>
    <name evidence="3" type="ORF">VNI00_014162</name>
</gene>
<feature type="compositionally biased region" description="Polar residues" evidence="2">
    <location>
        <begin position="747"/>
        <end position="762"/>
    </location>
</feature>
<feature type="region of interest" description="Disordered" evidence="2">
    <location>
        <begin position="925"/>
        <end position="1088"/>
    </location>
</feature>
<evidence type="ECO:0000256" key="2">
    <source>
        <dbReference type="SAM" id="MobiDB-lite"/>
    </source>
</evidence>
<keyword evidence="4" id="KW-1185">Reference proteome</keyword>
<feature type="coiled-coil region" evidence="1">
    <location>
        <begin position="40"/>
        <end position="67"/>
    </location>
</feature>
<dbReference type="EMBL" id="JAYKXP010000076">
    <property type="protein sequence ID" value="KAK7030418.1"/>
    <property type="molecule type" value="Genomic_DNA"/>
</dbReference>
<feature type="compositionally biased region" description="Polar residues" evidence="2">
    <location>
        <begin position="859"/>
        <end position="875"/>
    </location>
</feature>
<keyword evidence="1" id="KW-0175">Coiled coil</keyword>
<feature type="compositionally biased region" description="Low complexity" evidence="2">
    <location>
        <begin position="1070"/>
        <end position="1080"/>
    </location>
</feature>
<comment type="caution">
    <text evidence="3">The sequence shown here is derived from an EMBL/GenBank/DDBJ whole genome shotgun (WGS) entry which is preliminary data.</text>
</comment>
<evidence type="ECO:0000313" key="4">
    <source>
        <dbReference type="Proteomes" id="UP001383192"/>
    </source>
</evidence>
<dbReference type="Proteomes" id="UP001383192">
    <property type="component" value="Unassembled WGS sequence"/>
</dbReference>
<feature type="region of interest" description="Disordered" evidence="2">
    <location>
        <begin position="450"/>
        <end position="552"/>
    </location>
</feature>
<feature type="compositionally biased region" description="Polar residues" evidence="2">
    <location>
        <begin position="987"/>
        <end position="1001"/>
    </location>
</feature>
<feature type="region of interest" description="Disordered" evidence="2">
    <location>
        <begin position="856"/>
        <end position="880"/>
    </location>
</feature>
<proteinExistence type="predicted"/>
<feature type="coiled-coil region" evidence="1">
    <location>
        <begin position="207"/>
        <end position="241"/>
    </location>
</feature>
<dbReference type="AlphaFoldDB" id="A0AAW0BU67"/>
<feature type="compositionally biased region" description="Low complexity" evidence="2">
    <location>
        <begin position="470"/>
        <end position="489"/>
    </location>
</feature>
<feature type="compositionally biased region" description="Low complexity" evidence="2">
    <location>
        <begin position="1025"/>
        <end position="1037"/>
    </location>
</feature>
<evidence type="ECO:0000313" key="3">
    <source>
        <dbReference type="EMBL" id="KAK7030418.1"/>
    </source>
</evidence>
<feature type="compositionally biased region" description="Polar residues" evidence="2">
    <location>
        <begin position="620"/>
        <end position="630"/>
    </location>
</feature>
<feature type="region of interest" description="Disordered" evidence="2">
    <location>
        <begin position="695"/>
        <end position="718"/>
    </location>
</feature>
<organism evidence="3 4">
    <name type="scientific">Paramarasmius palmivorus</name>
    <dbReference type="NCBI Taxonomy" id="297713"/>
    <lineage>
        <taxon>Eukaryota</taxon>
        <taxon>Fungi</taxon>
        <taxon>Dikarya</taxon>
        <taxon>Basidiomycota</taxon>
        <taxon>Agaricomycotina</taxon>
        <taxon>Agaricomycetes</taxon>
        <taxon>Agaricomycetidae</taxon>
        <taxon>Agaricales</taxon>
        <taxon>Marasmiineae</taxon>
        <taxon>Marasmiaceae</taxon>
        <taxon>Paramarasmius</taxon>
    </lineage>
</organism>